<sequence>MTKITPLNTAEHSGISIIESNDFSRFSSEHLIPVVAQEFVSLATEFPIVFVKNAETGRFTPVAMMGVKKGINLYCQDSSWRTGVTPLGFSNAPLSLMKTSEQSDEVMVCIDQSSHLVVDAGGHRLFNDNKEQSDYLKARTQALLDIASFNQQTASICQLFTSLKLLEPMQLSVKLINNEQAINIDGVYVVDKKRLNELSDEDFLSLKNRGVLPLIYAHLLSLQQLSRLIEKQNRYDLSL</sequence>
<gene>
    <name evidence="1" type="ordered locus">Ssed_1210</name>
</gene>
<evidence type="ECO:0000313" key="1">
    <source>
        <dbReference type="EMBL" id="ABV35821.1"/>
    </source>
</evidence>
<dbReference type="OrthoDB" id="9806524at2"/>
<accession>A8FSJ8</accession>
<protein>
    <submittedName>
        <fullName evidence="1">SapC family protein</fullName>
    </submittedName>
</protein>
<dbReference type="Pfam" id="PF07277">
    <property type="entry name" value="SapC"/>
    <property type="match status" value="1"/>
</dbReference>
<reference evidence="1 2" key="1">
    <citation type="submission" date="2007-08" db="EMBL/GenBank/DDBJ databases">
        <title>Complete sequence of Shewanella sediminis HAW-EB3.</title>
        <authorList>
            <consortium name="US DOE Joint Genome Institute"/>
            <person name="Copeland A."/>
            <person name="Lucas S."/>
            <person name="Lapidus A."/>
            <person name="Barry K."/>
            <person name="Glavina del Rio T."/>
            <person name="Dalin E."/>
            <person name="Tice H."/>
            <person name="Pitluck S."/>
            <person name="Chertkov O."/>
            <person name="Brettin T."/>
            <person name="Bruce D."/>
            <person name="Detter J.C."/>
            <person name="Han C."/>
            <person name="Schmutz J."/>
            <person name="Larimer F."/>
            <person name="Land M."/>
            <person name="Hauser L."/>
            <person name="Kyrpides N."/>
            <person name="Kim E."/>
            <person name="Zhao J.-S."/>
            <person name="Richardson P."/>
        </authorList>
    </citation>
    <scope>NUCLEOTIDE SEQUENCE [LARGE SCALE GENOMIC DNA]</scope>
    <source>
        <strain evidence="1 2">HAW-EB3</strain>
    </source>
</reference>
<proteinExistence type="predicted"/>
<dbReference type="InterPro" id="IPR010836">
    <property type="entry name" value="SapC"/>
</dbReference>
<dbReference type="eggNOG" id="ENOG5032THI">
    <property type="taxonomic scope" value="Bacteria"/>
</dbReference>
<keyword evidence="2" id="KW-1185">Reference proteome</keyword>
<dbReference type="STRING" id="425104.Ssed_1210"/>
<name>A8FSJ8_SHESH</name>
<dbReference type="AlphaFoldDB" id="A8FSJ8"/>
<dbReference type="EMBL" id="CP000821">
    <property type="protein sequence ID" value="ABV35821.1"/>
    <property type="molecule type" value="Genomic_DNA"/>
</dbReference>
<organism evidence="1 2">
    <name type="scientific">Shewanella sediminis (strain HAW-EB3)</name>
    <dbReference type="NCBI Taxonomy" id="425104"/>
    <lineage>
        <taxon>Bacteria</taxon>
        <taxon>Pseudomonadati</taxon>
        <taxon>Pseudomonadota</taxon>
        <taxon>Gammaproteobacteria</taxon>
        <taxon>Alteromonadales</taxon>
        <taxon>Shewanellaceae</taxon>
        <taxon>Shewanella</taxon>
    </lineage>
</organism>
<evidence type="ECO:0000313" key="2">
    <source>
        <dbReference type="Proteomes" id="UP000002015"/>
    </source>
</evidence>
<dbReference type="RefSeq" id="WP_012141557.1">
    <property type="nucleotide sequence ID" value="NC_009831.1"/>
</dbReference>
<dbReference type="KEGG" id="sse:Ssed_1210"/>
<dbReference type="Proteomes" id="UP000002015">
    <property type="component" value="Chromosome"/>
</dbReference>
<dbReference type="HOGENOM" id="CLU_074824_0_0_6"/>